<keyword evidence="5" id="KW-1185">Reference proteome</keyword>
<accession>A0A485LPD9</accession>
<keyword evidence="2" id="KW-1133">Transmembrane helix</keyword>
<dbReference type="AlphaFoldDB" id="A0A485LPD9"/>
<reference evidence="3" key="2">
    <citation type="submission" date="2019-06" db="EMBL/GenBank/DDBJ databases">
        <title>Genomics analysis of Aphanomyces spp. identifies a new class of oomycete effector associated with host adaptation.</title>
        <authorList>
            <person name="Gaulin E."/>
        </authorList>
    </citation>
    <scope>NUCLEOTIDE SEQUENCE</scope>
    <source>
        <strain evidence="3">CBS 578.67</strain>
    </source>
</reference>
<protein>
    <submittedName>
        <fullName evidence="4">Aste57867_23955 protein</fullName>
    </submittedName>
</protein>
<evidence type="ECO:0000313" key="5">
    <source>
        <dbReference type="Proteomes" id="UP000332933"/>
    </source>
</evidence>
<name>A0A485LPD9_9STRA</name>
<evidence type="ECO:0000313" key="3">
    <source>
        <dbReference type="EMBL" id="KAF0684034.1"/>
    </source>
</evidence>
<feature type="region of interest" description="Disordered" evidence="1">
    <location>
        <begin position="1"/>
        <end position="54"/>
    </location>
</feature>
<proteinExistence type="predicted"/>
<evidence type="ECO:0000256" key="1">
    <source>
        <dbReference type="SAM" id="MobiDB-lite"/>
    </source>
</evidence>
<reference evidence="4 5" key="1">
    <citation type="submission" date="2019-03" db="EMBL/GenBank/DDBJ databases">
        <authorList>
            <person name="Gaulin E."/>
            <person name="Dumas B."/>
        </authorList>
    </citation>
    <scope>NUCLEOTIDE SEQUENCE [LARGE SCALE GENOMIC DNA]</scope>
    <source>
        <strain evidence="4">CBS 568.67</strain>
    </source>
</reference>
<evidence type="ECO:0000313" key="4">
    <source>
        <dbReference type="EMBL" id="VFU00598.1"/>
    </source>
</evidence>
<gene>
    <name evidence="4" type="primary">Aste57867_23955</name>
    <name evidence="3" type="ORF">As57867_023882</name>
    <name evidence="4" type="ORF">ASTE57867_23955</name>
</gene>
<evidence type="ECO:0000256" key="2">
    <source>
        <dbReference type="SAM" id="Phobius"/>
    </source>
</evidence>
<sequence length="118" mass="13365">MLRRCFSTASRGPKAVRRSAQNARRTTEKTPEDAIQTVQQPLSPAQYQPPPPQEFFQQPTFGQVMKTNFLWGAGMSLAFIFVGGIFRAFMEEAPKVNRHDEWEGAVLVSRKNYNDTTA</sequence>
<organism evidence="4 5">
    <name type="scientific">Aphanomyces stellatus</name>
    <dbReference type="NCBI Taxonomy" id="120398"/>
    <lineage>
        <taxon>Eukaryota</taxon>
        <taxon>Sar</taxon>
        <taxon>Stramenopiles</taxon>
        <taxon>Oomycota</taxon>
        <taxon>Saprolegniomycetes</taxon>
        <taxon>Saprolegniales</taxon>
        <taxon>Verrucalvaceae</taxon>
        <taxon>Aphanomyces</taxon>
    </lineage>
</organism>
<dbReference type="OrthoDB" id="70598at2759"/>
<dbReference type="EMBL" id="VJMH01007328">
    <property type="protein sequence ID" value="KAF0684034.1"/>
    <property type="molecule type" value="Genomic_DNA"/>
</dbReference>
<keyword evidence="2" id="KW-0812">Transmembrane</keyword>
<keyword evidence="2" id="KW-0472">Membrane</keyword>
<dbReference type="EMBL" id="CAADRA010007354">
    <property type="protein sequence ID" value="VFU00598.1"/>
    <property type="molecule type" value="Genomic_DNA"/>
</dbReference>
<feature type="transmembrane region" description="Helical" evidence="2">
    <location>
        <begin position="69"/>
        <end position="89"/>
    </location>
</feature>
<dbReference type="Proteomes" id="UP000332933">
    <property type="component" value="Unassembled WGS sequence"/>
</dbReference>